<dbReference type="Proteomes" id="UP001501072">
    <property type="component" value="Unassembled WGS sequence"/>
</dbReference>
<gene>
    <name evidence="4" type="ORF">GCM10009564_22570</name>
</gene>
<evidence type="ECO:0000256" key="1">
    <source>
        <dbReference type="ARBA" id="ARBA00035885"/>
    </source>
</evidence>
<feature type="region of interest" description="Disordered" evidence="2">
    <location>
        <begin position="183"/>
        <end position="203"/>
    </location>
</feature>
<feature type="domain" description="Macro" evidence="3">
    <location>
        <begin position="3"/>
        <end position="142"/>
    </location>
</feature>
<dbReference type="SUPFAM" id="SSF52949">
    <property type="entry name" value="Macro domain-like"/>
    <property type="match status" value="1"/>
</dbReference>
<protein>
    <recommendedName>
        <fullName evidence="3">Macro domain-containing protein</fullName>
    </recommendedName>
</protein>
<proteinExistence type="predicted"/>
<reference evidence="4 5" key="1">
    <citation type="journal article" date="2019" name="Int. J. Syst. Evol. Microbiol.">
        <title>The Global Catalogue of Microorganisms (GCM) 10K type strain sequencing project: providing services to taxonomists for standard genome sequencing and annotation.</title>
        <authorList>
            <consortium name="The Broad Institute Genomics Platform"/>
            <consortium name="The Broad Institute Genome Sequencing Center for Infectious Disease"/>
            <person name="Wu L."/>
            <person name="Ma J."/>
        </authorList>
    </citation>
    <scope>NUCLEOTIDE SEQUENCE [LARGE SCALE GENOMIC DNA]</scope>
    <source>
        <strain evidence="4 5">JCM 11269</strain>
    </source>
</reference>
<dbReference type="Gene3D" id="3.40.220.10">
    <property type="entry name" value="Leucine Aminopeptidase, subunit E, domain 1"/>
    <property type="match status" value="1"/>
</dbReference>
<evidence type="ECO:0000313" key="5">
    <source>
        <dbReference type="Proteomes" id="UP001501072"/>
    </source>
</evidence>
<evidence type="ECO:0000259" key="3">
    <source>
        <dbReference type="SMART" id="SM00506"/>
    </source>
</evidence>
<dbReference type="InterPro" id="IPR002589">
    <property type="entry name" value="Macro_dom"/>
</dbReference>
<evidence type="ECO:0000313" key="4">
    <source>
        <dbReference type="EMBL" id="GAA1008879.1"/>
    </source>
</evidence>
<dbReference type="PANTHER" id="PTHR12521:SF0">
    <property type="entry name" value="ADP-RIBOSE GLYCOHYDROLASE OARD1"/>
    <property type="match status" value="1"/>
</dbReference>
<keyword evidence="5" id="KW-1185">Reference proteome</keyword>
<accession>A0ABN1SXV5</accession>
<comment type="catalytic activity">
    <reaction evidence="1">
        <text>an N-(ADP-alpha-D-ribosyl)-thymidine in DNA + H2O = a thymidine in DNA + ADP-D-ribose</text>
        <dbReference type="Rhea" id="RHEA:71655"/>
        <dbReference type="Rhea" id="RHEA-COMP:13556"/>
        <dbReference type="Rhea" id="RHEA-COMP:18051"/>
        <dbReference type="ChEBI" id="CHEBI:15377"/>
        <dbReference type="ChEBI" id="CHEBI:57967"/>
        <dbReference type="ChEBI" id="CHEBI:137386"/>
        <dbReference type="ChEBI" id="CHEBI:191199"/>
    </reaction>
    <physiologicalReaction direction="left-to-right" evidence="1">
        <dbReference type="Rhea" id="RHEA:71656"/>
    </physiologicalReaction>
</comment>
<dbReference type="EMBL" id="BAAAHU010000019">
    <property type="protein sequence ID" value="GAA1008879.1"/>
    <property type="molecule type" value="Genomic_DNA"/>
</dbReference>
<feature type="compositionally biased region" description="Low complexity" evidence="2">
    <location>
        <begin position="188"/>
        <end position="203"/>
    </location>
</feature>
<dbReference type="PANTHER" id="PTHR12521">
    <property type="entry name" value="PROTEIN C6ORF130"/>
    <property type="match status" value="1"/>
</dbReference>
<evidence type="ECO:0000256" key="2">
    <source>
        <dbReference type="SAM" id="MobiDB-lite"/>
    </source>
</evidence>
<name>A0ABN1SXV5_9ACTN</name>
<comment type="caution">
    <text evidence="4">The sequence shown here is derived from an EMBL/GenBank/DDBJ whole genome shotgun (WGS) entry which is preliminary data.</text>
</comment>
<dbReference type="InterPro" id="IPR050892">
    <property type="entry name" value="ADP-ribose_metab_enzymes"/>
</dbReference>
<dbReference type="SMART" id="SM00506">
    <property type="entry name" value="A1pp"/>
    <property type="match status" value="1"/>
</dbReference>
<sequence length="203" mass="21161">MPRITYVRGDAAAPPGEGTRVIAQVCNDAGGWGRGSVSALSRRRPEPEADCRARCRDRAGNDFGLGAVRLVRVEPSLWVANMIGQHGIRRTTTRKAPVRYEAIDTALGRLADRAAGLGTSVHMPRIGCGLAGGSQGVSCGSCRRSRGSARASAALPSLADAPRRLPPPPCICTHRIPLDSAARAPLIGAGPTRTTPPGTGSNR</sequence>
<dbReference type="InterPro" id="IPR043472">
    <property type="entry name" value="Macro_dom-like"/>
</dbReference>
<organism evidence="4 5">
    <name type="scientific">Streptomyces thermogriseus</name>
    <dbReference type="NCBI Taxonomy" id="75292"/>
    <lineage>
        <taxon>Bacteria</taxon>
        <taxon>Bacillati</taxon>
        <taxon>Actinomycetota</taxon>
        <taxon>Actinomycetes</taxon>
        <taxon>Kitasatosporales</taxon>
        <taxon>Streptomycetaceae</taxon>
        <taxon>Streptomyces</taxon>
    </lineage>
</organism>